<keyword evidence="13" id="KW-1185">Reference proteome</keyword>
<sequence length="1115" mass="120550">MPNYLRYPHLHDDLLTFVAADDVWTAPLEGGRAWRLTHDSVPVAQPRFSPDGEHVAFVSHRDGHPEAYAVPLAGGGPRRLTWWGASRTQVLGWDGPDRVLVASHGGQANLRHMVVRSVGLDGSVRTPPWGPASGVAVREDGLVALSTPMSRPPAHWKRYRGGTAARLWLGRPDADGRQDPEGDMSWQRLLRDDTASLVDPMWVDGRLAFVSDRAAVLPGTAEEAGRQGDLWVLDAPDTDTAAGADPRQLTAQPPEVGYVRDATTDGHRVVWHSRGRLWLLDSLDADAREVEVTLPGAAATPYSLAPTDQLGPVRPDHGGDASLVAWHGAVHWLAHREGPAHAVVADDAVRAREPRFLGRTGRAVVVTDADGEDRLEVHDVEAGGEPAVLVSGQLGRVLHLATDPAGERVATISHDGSVRLVDVAGGAVREVARSLQGEAESPGFSPDGRYLVWSEPTAGESELHRLMVLDTRDAQAGPVALTSGTFHDHDPAFTGDGRYVVFLSERTFDPDYDVHEFALSFAGSTRPWLIPLAAEQAPPFGPTAQGWRLSEDEDETGEDDRAGAQQDGPTGEGGAGGGKDSGRSVPASPDLDAEGAEQRVVPFPVPSGRYRDLRVTGGGVAWVAESGDTGQLGSRRAGVKGEPGSDSVQLWSFAKRTVETVVDKVDTFEVSGDGRRLVVRHNDAVSVTPADRRPEDEDPAVVTVDLDRLRREVDPRALWRQMFEENGRIMREHYWREDMDGVDWDGALARWRPVLDAVATHDDLVDVLWETVGELNTSHAYVIPAAQPGADAAERRLGLLGADLVRTEEGWRIERILPGESSEPMARSPLAAAGVGARVGDVVVAVDGAPVDPAHGPGPRLMGAAGKPVELTLRRDGADRRVVVVPLEDEEVLRYQDWVRSRRHYVRERSGGRLGYVHVPDMASHGWAQLHRDLRHATELEGLVVDVRYNRGGHTSQLVLARLAAHPVGWAPARHHAGASRYPAASPRGPVVLVANEHSGSDGDIVNAAGQAMGLGPVVGVRTWGGVVGIDGRFDLVDGTQITQPRYAFWLEGKGWGVENHGVDPDIEVEHSPGDFFGQDDPQLDRAMAEALRLLEERPAATPPPLPDPRVRQRR</sequence>
<dbReference type="Gene3D" id="2.30.42.10">
    <property type="match status" value="1"/>
</dbReference>
<dbReference type="PANTHER" id="PTHR43253">
    <property type="entry name" value="TRICORN PROTEASE HOMOLOG 2-RELATED"/>
    <property type="match status" value="1"/>
</dbReference>
<comment type="subcellular location">
    <subcellularLocation>
        <location evidence="1 7">Cytoplasm</location>
    </subcellularLocation>
</comment>
<dbReference type="KEGG" id="orn:DV701_04905"/>
<dbReference type="PIRSF" id="PIRSF036421">
    <property type="entry name" value="Tricorn_protease"/>
    <property type="match status" value="1"/>
</dbReference>
<feature type="active site" description="Charge relay system" evidence="8">
    <location>
        <position position="1059"/>
    </location>
</feature>
<keyword evidence="4 7" id="KW-0645">Protease</keyword>
<name>A0A345NKJ0_9MICO</name>
<evidence type="ECO:0000256" key="3">
    <source>
        <dbReference type="ARBA" id="ARBA00022490"/>
    </source>
</evidence>
<reference evidence="12 13" key="1">
    <citation type="submission" date="2018-07" db="EMBL/GenBank/DDBJ databases">
        <title>Complete genome sequencing of Ornithinimicrobium sp. AMA3305.</title>
        <authorList>
            <person name="Bae J.-W."/>
        </authorList>
    </citation>
    <scope>NUCLEOTIDE SEQUENCE [LARGE SCALE GENOMIC DNA]</scope>
    <source>
        <strain evidence="12 13">AMA3305</strain>
    </source>
</reference>
<proteinExistence type="inferred from homology"/>
<evidence type="ECO:0000313" key="13">
    <source>
        <dbReference type="Proteomes" id="UP000253790"/>
    </source>
</evidence>
<dbReference type="Pfam" id="PF14685">
    <property type="entry name" value="PDZ_Tricorn"/>
    <property type="match status" value="1"/>
</dbReference>
<feature type="site" description="Transition state stabilizer; via amide nitrogen" evidence="9">
    <location>
        <position position="1002"/>
    </location>
</feature>
<dbReference type="Pfam" id="PF03572">
    <property type="entry name" value="Peptidase_S41"/>
    <property type="match status" value="1"/>
</dbReference>
<dbReference type="GO" id="GO:0005737">
    <property type="term" value="C:cytoplasm"/>
    <property type="evidence" value="ECO:0007669"/>
    <property type="project" value="UniProtKB-SubCell"/>
</dbReference>
<dbReference type="Pfam" id="PF26549">
    <property type="entry name" value="Tricorn_N"/>
    <property type="match status" value="1"/>
</dbReference>
<evidence type="ECO:0000256" key="1">
    <source>
        <dbReference type="ARBA" id="ARBA00004496"/>
    </source>
</evidence>
<dbReference type="EC" id="3.4.21.-" evidence="7"/>
<dbReference type="SUPFAM" id="SSF69304">
    <property type="entry name" value="Tricorn protease N-terminal domain"/>
    <property type="match status" value="2"/>
</dbReference>
<dbReference type="InterPro" id="IPR001478">
    <property type="entry name" value="PDZ"/>
</dbReference>
<dbReference type="PANTHER" id="PTHR43253:SF1">
    <property type="entry name" value="TRICORN PROTEASE HOMOLOG 2-RELATED"/>
    <property type="match status" value="1"/>
</dbReference>
<dbReference type="Proteomes" id="UP000253790">
    <property type="component" value="Chromosome"/>
</dbReference>
<dbReference type="SMART" id="SM00245">
    <property type="entry name" value="TSPc"/>
    <property type="match status" value="1"/>
</dbReference>
<feature type="domain" description="PDZ" evidence="11">
    <location>
        <begin position="798"/>
        <end position="877"/>
    </location>
</feature>
<dbReference type="Pfam" id="PF14684">
    <property type="entry name" value="Tricorn_C1"/>
    <property type="match status" value="1"/>
</dbReference>
<dbReference type="CDD" id="cd07562">
    <property type="entry name" value="Peptidase_S41_TRI"/>
    <property type="match status" value="1"/>
</dbReference>
<keyword evidence="6 7" id="KW-0720">Serine protease</keyword>
<dbReference type="InterPro" id="IPR015943">
    <property type="entry name" value="WD40/YVTN_repeat-like_dom_sf"/>
</dbReference>
<dbReference type="InterPro" id="IPR029045">
    <property type="entry name" value="ClpP/crotonase-like_dom_sf"/>
</dbReference>
<dbReference type="InterPro" id="IPR028204">
    <property type="entry name" value="Tricorn_C1"/>
</dbReference>
<evidence type="ECO:0000256" key="2">
    <source>
        <dbReference type="ARBA" id="ARBA00008524"/>
    </source>
</evidence>
<dbReference type="EMBL" id="CP031229">
    <property type="protein sequence ID" value="AXH95548.1"/>
    <property type="molecule type" value="Genomic_DNA"/>
</dbReference>
<dbReference type="AlphaFoldDB" id="A0A345NKJ0"/>
<evidence type="ECO:0000256" key="7">
    <source>
        <dbReference type="PIRNR" id="PIRNR036421"/>
    </source>
</evidence>
<comment type="similarity">
    <text evidence="2 7">Belongs to the peptidase S41B family.</text>
</comment>
<accession>A0A345NKJ0</accession>
<feature type="region of interest" description="Disordered" evidence="10">
    <location>
        <begin position="1095"/>
        <end position="1115"/>
    </location>
</feature>
<evidence type="ECO:0000256" key="8">
    <source>
        <dbReference type="PIRSR" id="PIRSR036421-1"/>
    </source>
</evidence>
<evidence type="ECO:0000256" key="9">
    <source>
        <dbReference type="PIRSR" id="PIRSR036421-3"/>
    </source>
</evidence>
<evidence type="ECO:0000256" key="6">
    <source>
        <dbReference type="ARBA" id="ARBA00022825"/>
    </source>
</evidence>
<dbReference type="Gene3D" id="2.120.10.60">
    <property type="entry name" value="Tricorn protease N-terminal domain"/>
    <property type="match status" value="1"/>
</dbReference>
<dbReference type="GO" id="GO:0008236">
    <property type="term" value="F:serine-type peptidase activity"/>
    <property type="evidence" value="ECO:0007669"/>
    <property type="project" value="UniProtKB-UniRule"/>
</dbReference>
<evidence type="ECO:0000256" key="4">
    <source>
        <dbReference type="ARBA" id="ARBA00022670"/>
    </source>
</evidence>
<protein>
    <recommendedName>
        <fullName evidence="7">Tricorn protease homolog</fullName>
        <ecNumber evidence="7">3.4.21.-</ecNumber>
    </recommendedName>
</protein>
<dbReference type="Pfam" id="PF26550">
    <property type="entry name" value="Tricorn_2nd"/>
    <property type="match status" value="1"/>
</dbReference>
<feature type="active site" description="Charge relay system" evidence="8">
    <location>
        <position position="779"/>
    </location>
</feature>
<dbReference type="GO" id="GO:0006508">
    <property type="term" value="P:proteolysis"/>
    <property type="evidence" value="ECO:0007669"/>
    <property type="project" value="UniProtKB-UniRule"/>
</dbReference>
<feature type="region of interest" description="Disordered" evidence="10">
    <location>
        <begin position="536"/>
        <end position="608"/>
    </location>
</feature>
<dbReference type="RefSeq" id="WP_114927313.1">
    <property type="nucleotide sequence ID" value="NZ_CP031229.1"/>
</dbReference>
<keyword evidence="5 7" id="KW-0378">Hydrolase</keyword>
<dbReference type="Gene3D" id="3.30.750.44">
    <property type="match status" value="1"/>
</dbReference>
<evidence type="ECO:0000256" key="5">
    <source>
        <dbReference type="ARBA" id="ARBA00022801"/>
    </source>
</evidence>
<dbReference type="InterPro" id="IPR005151">
    <property type="entry name" value="Tail-specific_protease"/>
</dbReference>
<dbReference type="Gene3D" id="3.90.226.10">
    <property type="entry name" value="2-enoyl-CoA Hydratase, Chain A, domain 1"/>
    <property type="match status" value="1"/>
</dbReference>
<dbReference type="InterPro" id="IPR012393">
    <property type="entry name" value="Tricorn_protease"/>
</dbReference>
<dbReference type="SUPFAM" id="SSF50156">
    <property type="entry name" value="PDZ domain-like"/>
    <property type="match status" value="1"/>
</dbReference>
<evidence type="ECO:0000313" key="12">
    <source>
        <dbReference type="EMBL" id="AXH95548.1"/>
    </source>
</evidence>
<comment type="function">
    <text evidence="7">Degrades oligopeptides.</text>
</comment>
<evidence type="ECO:0000256" key="10">
    <source>
        <dbReference type="SAM" id="MobiDB-lite"/>
    </source>
</evidence>
<keyword evidence="3 7" id="KW-0963">Cytoplasm</keyword>
<feature type="compositionally biased region" description="Gly residues" evidence="10">
    <location>
        <begin position="570"/>
        <end position="579"/>
    </location>
</feature>
<dbReference type="PROSITE" id="PS50106">
    <property type="entry name" value="PDZ"/>
    <property type="match status" value="1"/>
</dbReference>
<feature type="active site" description="Nucleophile" evidence="8">
    <location>
        <position position="1001"/>
    </location>
</feature>
<dbReference type="InterPro" id="IPR036034">
    <property type="entry name" value="PDZ_sf"/>
</dbReference>
<organism evidence="12 13">
    <name type="scientific">Ornithinimicrobium avium</name>
    <dbReference type="NCBI Taxonomy" id="2283195"/>
    <lineage>
        <taxon>Bacteria</taxon>
        <taxon>Bacillati</taxon>
        <taxon>Actinomycetota</taxon>
        <taxon>Actinomycetes</taxon>
        <taxon>Micrococcales</taxon>
        <taxon>Ornithinimicrobiaceae</taxon>
        <taxon>Ornithinimicrobium</taxon>
    </lineage>
</organism>
<dbReference type="InterPro" id="IPR029414">
    <property type="entry name" value="Tricorn_PDZ"/>
</dbReference>
<gene>
    <name evidence="12" type="ORF">DV701_04905</name>
</gene>
<dbReference type="SUPFAM" id="SSF52096">
    <property type="entry name" value="ClpP/crotonase"/>
    <property type="match status" value="1"/>
</dbReference>
<dbReference type="Gene3D" id="2.130.10.10">
    <property type="entry name" value="YVTN repeat-like/Quinoprotein amine dehydrogenase"/>
    <property type="match status" value="1"/>
</dbReference>
<dbReference type="OrthoDB" id="9758793at2"/>
<evidence type="ECO:0000259" key="11">
    <source>
        <dbReference type="PROSITE" id="PS50106"/>
    </source>
</evidence>